<sequence>MDDSTYDASPPGLAYMNFHAFMERILRLSSMARSGIGLTGGLGKILLKLASKDGKYTDQLAQIEELTEDPLIHSMAIMAAWGAFDAFIDDFCKGVMVIDPSILEDKDIRNKQIKVSHLLAPPEVKLELVYGAIKSSIDTRKIEERVEQTLGFFNLDTPETAPSITAAFIDSYKIRNVWAHSAGVADPKFAKEASHLGFKVGDEVRLTLDDTAHYLGAILYYGLAINNRLRLKHNLLPSAILTDALGAKLKQDFLDMYPQLPDEKREAGSFVGWRVETPEETEQIRRASEAASEAAGTTSGSAPVTPTPASSDLPTQA</sequence>
<evidence type="ECO:0000313" key="2">
    <source>
        <dbReference type="EMBL" id="MFN6543902.1"/>
    </source>
</evidence>
<organism evidence="2 3">
    <name type="scientific">Mycolicibacterium nivoides</name>
    <dbReference type="NCBI Taxonomy" id="2487344"/>
    <lineage>
        <taxon>Bacteria</taxon>
        <taxon>Bacillati</taxon>
        <taxon>Actinomycetota</taxon>
        <taxon>Actinomycetes</taxon>
        <taxon>Mycobacteriales</taxon>
        <taxon>Mycobacteriaceae</taxon>
        <taxon>Mycolicibacterium</taxon>
    </lineage>
</organism>
<dbReference type="Proteomes" id="UP001635816">
    <property type="component" value="Unassembled WGS sequence"/>
</dbReference>
<feature type="region of interest" description="Disordered" evidence="1">
    <location>
        <begin position="271"/>
        <end position="317"/>
    </location>
</feature>
<reference evidence="2 3" key="1">
    <citation type="submission" date="2024-12" db="EMBL/GenBank/DDBJ databases">
        <title>The coexistence of Mycolicibacterium septicum and Mycolicibacterium nivoides in clinical samples.</title>
        <authorList>
            <person name="Wang C."/>
            <person name="Feng Y."/>
            <person name="Zong Z."/>
        </authorList>
    </citation>
    <scope>NUCLEOTIDE SEQUENCE [LARGE SCALE GENOMIC DNA]</scope>
    <source>
        <strain evidence="2 3">120309</strain>
    </source>
</reference>
<dbReference type="EMBL" id="JBKBDD010000003">
    <property type="protein sequence ID" value="MFN6543902.1"/>
    <property type="molecule type" value="Genomic_DNA"/>
</dbReference>
<comment type="caution">
    <text evidence="2">The sequence shown here is derived from an EMBL/GenBank/DDBJ whole genome shotgun (WGS) entry which is preliminary data.</text>
</comment>
<protein>
    <submittedName>
        <fullName evidence="2">Uncharacterized protein</fullName>
    </submittedName>
</protein>
<evidence type="ECO:0000313" key="3">
    <source>
        <dbReference type="Proteomes" id="UP001635816"/>
    </source>
</evidence>
<feature type="compositionally biased region" description="Polar residues" evidence="1">
    <location>
        <begin position="307"/>
        <end position="317"/>
    </location>
</feature>
<feature type="compositionally biased region" description="Low complexity" evidence="1">
    <location>
        <begin position="289"/>
        <end position="302"/>
    </location>
</feature>
<name>A0ABW9LAL2_9MYCO</name>
<keyword evidence="3" id="KW-1185">Reference proteome</keyword>
<gene>
    <name evidence="2" type="ORF">ACK4CT_11995</name>
</gene>
<accession>A0ABW9LAL2</accession>
<proteinExistence type="predicted"/>
<dbReference type="RefSeq" id="WP_409543298.1">
    <property type="nucleotide sequence ID" value="NZ_JBKBDD010000003.1"/>
</dbReference>
<evidence type="ECO:0000256" key="1">
    <source>
        <dbReference type="SAM" id="MobiDB-lite"/>
    </source>
</evidence>